<sequence length="96" mass="11183">MTFRKARVAVFIDGCYWHGCPIHFVEPKANASFWKDKIEKNRQRDAETNSELEKHGWIVLRFWEHEDPELCAGTIEQVVRQVTAVTKRCSDAAPDH</sequence>
<dbReference type="InterPro" id="IPR011335">
    <property type="entry name" value="Restrct_endonuc-II-like"/>
</dbReference>
<organism evidence="2 3">
    <name type="scientific">Kineococcus radiotolerans</name>
    <dbReference type="NCBI Taxonomy" id="131568"/>
    <lineage>
        <taxon>Bacteria</taxon>
        <taxon>Bacillati</taxon>
        <taxon>Actinomycetota</taxon>
        <taxon>Actinomycetes</taxon>
        <taxon>Kineosporiales</taxon>
        <taxon>Kineosporiaceae</taxon>
        <taxon>Kineococcus</taxon>
    </lineage>
</organism>
<dbReference type="Proteomes" id="UP000533269">
    <property type="component" value="Unassembled WGS sequence"/>
</dbReference>
<evidence type="ECO:0000313" key="3">
    <source>
        <dbReference type="Proteomes" id="UP000533269"/>
    </source>
</evidence>
<keyword evidence="2" id="KW-0540">Nuclease</keyword>
<dbReference type="Gene3D" id="3.40.960.10">
    <property type="entry name" value="VSR Endonuclease"/>
    <property type="match status" value="1"/>
</dbReference>
<reference evidence="2 3" key="2">
    <citation type="submission" date="2020-08" db="EMBL/GenBank/DDBJ databases">
        <authorList>
            <person name="Partida-Martinez L."/>
            <person name="Huntemann M."/>
            <person name="Clum A."/>
            <person name="Wang J."/>
            <person name="Palaniappan K."/>
            <person name="Ritter S."/>
            <person name="Chen I.-M."/>
            <person name="Stamatis D."/>
            <person name="Reddy T."/>
            <person name="O'Malley R."/>
            <person name="Daum C."/>
            <person name="Shapiro N."/>
            <person name="Ivanova N."/>
            <person name="Kyrpides N."/>
            <person name="Woyke T."/>
        </authorList>
    </citation>
    <scope>NUCLEOTIDE SEQUENCE [LARGE SCALE GENOMIC DNA]</scope>
    <source>
        <strain evidence="2 3">AS2.23</strain>
    </source>
</reference>
<name>A0A7W4TS79_KINRA</name>
<dbReference type="SUPFAM" id="SSF52980">
    <property type="entry name" value="Restriction endonuclease-like"/>
    <property type="match status" value="1"/>
</dbReference>
<proteinExistence type="predicted"/>
<feature type="domain" description="DUF559" evidence="1">
    <location>
        <begin position="39"/>
        <end position="80"/>
    </location>
</feature>
<dbReference type="AlphaFoldDB" id="A0A7W4TS79"/>
<reference evidence="2 3" key="1">
    <citation type="submission" date="2020-08" db="EMBL/GenBank/DDBJ databases">
        <title>The Agave Microbiome: Exploring the role of microbial communities in plant adaptations to desert environments.</title>
        <authorList>
            <person name="Partida-Martinez L.P."/>
        </authorList>
    </citation>
    <scope>NUCLEOTIDE SEQUENCE [LARGE SCALE GENOMIC DNA]</scope>
    <source>
        <strain evidence="2 3">AS2.23</strain>
    </source>
</reference>
<keyword evidence="2" id="KW-0255">Endonuclease</keyword>
<evidence type="ECO:0000313" key="2">
    <source>
        <dbReference type="EMBL" id="MBB2903536.1"/>
    </source>
</evidence>
<evidence type="ECO:0000259" key="1">
    <source>
        <dbReference type="Pfam" id="PF04480"/>
    </source>
</evidence>
<dbReference type="EMBL" id="JACHVY010000009">
    <property type="protein sequence ID" value="MBB2903536.1"/>
    <property type="molecule type" value="Genomic_DNA"/>
</dbReference>
<keyword evidence="2" id="KW-0378">Hydrolase</keyword>
<accession>A0A7W4TS79</accession>
<protein>
    <submittedName>
        <fullName evidence="2">G:T-mismatch repair DNA endonuclease (Very short patch repair protein)</fullName>
    </submittedName>
</protein>
<dbReference type="GO" id="GO:0004519">
    <property type="term" value="F:endonuclease activity"/>
    <property type="evidence" value="ECO:0007669"/>
    <property type="project" value="UniProtKB-KW"/>
</dbReference>
<comment type="caution">
    <text evidence="2">The sequence shown here is derived from an EMBL/GenBank/DDBJ whole genome shotgun (WGS) entry which is preliminary data.</text>
</comment>
<gene>
    <name evidence="2" type="ORF">FHR75_004378</name>
</gene>
<dbReference type="Pfam" id="PF04480">
    <property type="entry name" value="DUF559"/>
    <property type="match status" value="1"/>
</dbReference>
<dbReference type="InterPro" id="IPR007569">
    <property type="entry name" value="DUF559"/>
</dbReference>